<dbReference type="Proteomes" id="UP000654922">
    <property type="component" value="Unassembled WGS sequence"/>
</dbReference>
<organism evidence="2 3">
    <name type="scientific">Aspergillus felis</name>
    <dbReference type="NCBI Taxonomy" id="1287682"/>
    <lineage>
        <taxon>Eukaryota</taxon>
        <taxon>Fungi</taxon>
        <taxon>Dikarya</taxon>
        <taxon>Ascomycota</taxon>
        <taxon>Pezizomycotina</taxon>
        <taxon>Eurotiomycetes</taxon>
        <taxon>Eurotiomycetidae</taxon>
        <taxon>Eurotiales</taxon>
        <taxon>Aspergillaceae</taxon>
        <taxon>Aspergillus</taxon>
        <taxon>Aspergillus subgen. Fumigati</taxon>
    </lineage>
</organism>
<dbReference type="OrthoDB" id="193499at2759"/>
<dbReference type="EMBL" id="JACBAE010001174">
    <property type="protein sequence ID" value="KAF7171608.1"/>
    <property type="molecule type" value="Genomic_DNA"/>
</dbReference>
<protein>
    <submittedName>
        <fullName evidence="2">Uncharacterized protein</fullName>
    </submittedName>
</protein>
<evidence type="ECO:0000256" key="1">
    <source>
        <dbReference type="SAM" id="MobiDB-lite"/>
    </source>
</evidence>
<feature type="compositionally biased region" description="Basic and acidic residues" evidence="1">
    <location>
        <begin position="1"/>
        <end position="11"/>
    </location>
</feature>
<comment type="caution">
    <text evidence="2">The sequence shown here is derived from an EMBL/GenBank/DDBJ whole genome shotgun (WGS) entry which is preliminary data.</text>
</comment>
<dbReference type="AlphaFoldDB" id="A0A8H6QEP2"/>
<evidence type="ECO:0000313" key="2">
    <source>
        <dbReference type="EMBL" id="KAF7171608.1"/>
    </source>
</evidence>
<accession>A0A8H6QEP2</accession>
<evidence type="ECO:0000313" key="3">
    <source>
        <dbReference type="Proteomes" id="UP000654922"/>
    </source>
</evidence>
<reference evidence="2" key="1">
    <citation type="submission" date="2020-06" db="EMBL/GenBank/DDBJ databases">
        <title>Draft genome sequences of strains closely related to Aspergillus parafelis and Aspergillus hiratsukae.</title>
        <authorList>
            <person name="Dos Santos R.A.C."/>
            <person name="Rivero-Menendez O."/>
            <person name="Steenwyk J.L."/>
            <person name="Mead M.E."/>
            <person name="Goldman G.H."/>
            <person name="Alastruey-Izquierdo A."/>
            <person name="Rokas A."/>
        </authorList>
    </citation>
    <scope>NUCLEOTIDE SEQUENCE</scope>
    <source>
        <strain evidence="2">CNM-CM5623</strain>
    </source>
</reference>
<feature type="compositionally biased region" description="Polar residues" evidence="1">
    <location>
        <begin position="142"/>
        <end position="167"/>
    </location>
</feature>
<feature type="compositionally biased region" description="Polar residues" evidence="1">
    <location>
        <begin position="347"/>
        <end position="356"/>
    </location>
</feature>
<sequence length="424" mass="46418">MLKPFQIRDLHGSPTQEDAYSSLDCLPQGHDGHNTSRRSGIVQLSASDYDEIALSHPRARLTYVDDDDGEIITVGSSLELSQRLDEPIYDMPIQANPTQEFTIPETMHIFDIRRSNSVTELWKRFEYNPAGREIEGSKDAVESTTGKCTSPLQDGTESNAGQPTNESAESLLAAFETEMAKLLSASEPCNTNNAEEIPSSTEVPNESASSFRRTNPAVALAQAMHHLINGAEMIGSEVRSRLPELEHQLEHHLQNAQRVLPENVGSTVQAALASLDAQMRNLTNALNNASSARDRRTSNMFRGEIPTPAEAVDSLYTMASELGQMGHTLYSAFETEFGSRIGARDASQPSDESLQNPAPPDEAAVNREPLAEDSVSSTKTEKKATIPLTAEEPDTNSRGQGMRPIATGRAVRVTRIRSSWRPYV</sequence>
<feature type="region of interest" description="Disordered" evidence="1">
    <location>
        <begin position="136"/>
        <end position="167"/>
    </location>
</feature>
<feature type="region of interest" description="Disordered" evidence="1">
    <location>
        <begin position="342"/>
        <end position="410"/>
    </location>
</feature>
<gene>
    <name evidence="2" type="ORF">CNMCM5623_003959</name>
</gene>
<name>A0A8H6QEP2_9EURO</name>
<feature type="region of interest" description="Disordered" evidence="1">
    <location>
        <begin position="1"/>
        <end position="21"/>
    </location>
</feature>
<proteinExistence type="predicted"/>